<dbReference type="RefSeq" id="WP_380855255.1">
    <property type="nucleotide sequence ID" value="NZ_JBHSKM010000012.1"/>
</dbReference>
<evidence type="ECO:0000256" key="1">
    <source>
        <dbReference type="SAM" id="Phobius"/>
    </source>
</evidence>
<feature type="transmembrane region" description="Helical" evidence="1">
    <location>
        <begin position="913"/>
        <end position="934"/>
    </location>
</feature>
<dbReference type="InterPro" id="IPR027417">
    <property type="entry name" value="P-loop_NTPase"/>
</dbReference>
<dbReference type="PROSITE" id="PS50837">
    <property type="entry name" value="NACHT"/>
    <property type="match status" value="1"/>
</dbReference>
<accession>A0ABW0CMF4</accession>
<feature type="transmembrane region" description="Helical" evidence="1">
    <location>
        <begin position="972"/>
        <end position="995"/>
    </location>
</feature>
<gene>
    <name evidence="3" type="ORF">ACFPQ9_21335</name>
</gene>
<keyword evidence="4" id="KW-1185">Reference proteome</keyword>
<feature type="transmembrane region" description="Helical" evidence="1">
    <location>
        <begin position="12"/>
        <end position="30"/>
    </location>
</feature>
<reference evidence="4" key="1">
    <citation type="journal article" date="2019" name="Int. J. Syst. Evol. Microbiol.">
        <title>The Global Catalogue of Microorganisms (GCM) 10K type strain sequencing project: providing services to taxonomists for standard genome sequencing and annotation.</title>
        <authorList>
            <consortium name="The Broad Institute Genomics Platform"/>
            <consortium name="The Broad Institute Genome Sequencing Center for Infectious Disease"/>
            <person name="Wu L."/>
            <person name="Ma J."/>
        </authorList>
    </citation>
    <scope>NUCLEOTIDE SEQUENCE [LARGE SCALE GENOMIC DNA]</scope>
    <source>
        <strain evidence="4">KCTC 42586</strain>
    </source>
</reference>
<organism evidence="3 4">
    <name type="scientific">Streptomyces coerulescens</name>
    <dbReference type="NCBI Taxonomy" id="29304"/>
    <lineage>
        <taxon>Bacteria</taxon>
        <taxon>Bacillati</taxon>
        <taxon>Actinomycetota</taxon>
        <taxon>Actinomycetes</taxon>
        <taxon>Kitasatosporales</taxon>
        <taxon>Streptomycetaceae</taxon>
        <taxon>Streptomyces</taxon>
    </lineage>
</organism>
<dbReference type="Pfam" id="PF05729">
    <property type="entry name" value="NACHT"/>
    <property type="match status" value="1"/>
</dbReference>
<dbReference type="SUPFAM" id="SSF52540">
    <property type="entry name" value="P-loop containing nucleoside triphosphate hydrolases"/>
    <property type="match status" value="1"/>
</dbReference>
<dbReference type="Gene3D" id="3.40.50.300">
    <property type="entry name" value="P-loop containing nucleotide triphosphate hydrolases"/>
    <property type="match status" value="1"/>
</dbReference>
<evidence type="ECO:0000313" key="4">
    <source>
        <dbReference type="Proteomes" id="UP001596263"/>
    </source>
</evidence>
<proteinExistence type="predicted"/>
<dbReference type="Proteomes" id="UP001596263">
    <property type="component" value="Unassembled WGS sequence"/>
</dbReference>
<comment type="caution">
    <text evidence="3">The sequence shown here is derived from an EMBL/GenBank/DDBJ whole genome shotgun (WGS) entry which is preliminary data.</text>
</comment>
<name>A0ABW0CMF4_STRCD</name>
<feature type="transmembrane region" description="Helical" evidence="1">
    <location>
        <begin position="874"/>
        <end position="893"/>
    </location>
</feature>
<protein>
    <submittedName>
        <fullName evidence="3">NACHT domain-containing protein</fullName>
    </submittedName>
</protein>
<dbReference type="InterPro" id="IPR007111">
    <property type="entry name" value="NACHT_NTPase"/>
</dbReference>
<sequence length="1017" mass="111240">MSGQIDKLLPYGIGGVAFLAFLFFVARPFFTTLAGDAAKAAPGAARKLYRRLRPVGGRKLKRYRDQVRVENSRVRLGLSQASGSGSQGAPGLRDVYVPLHCETDGGRGDAATQLRGHRAMLLGAPGAGKSLLLKHEMLEWVDGGDDSRLPVIVSLHACNTSPDPFETLITKKFENSGINAATALDMVQTRLASGGLRVFFDGLDEVGTDHFERVIQRLREFAVQYDSCDMVVSCRTAAYDGQLQDLFDQEVRVAEFDDASILRFLSKWPDFADSVTAARLFQALQEDPELKVLARSPLMLTMIAYLQSGDRPESVGPLPNSRARFYDMAVAHLLDRDRLLNRSEAIGAYHAGRKTLVLQRLALTQLGESSARGDRQEVTRQRFESVIDELLPGFDLERDPHLQRMLIEIVSRSELIKDIDRGRHYQFTHLTLLEYLAACELRTDEQRLMDHYRRAPQPWRETVRMWCAVTRGDCTRVVREIFEDSDMWRKVLALQCLADAVHIEEALAEEILAFFLDRLGAPGDTRGDIAKGLGTLAASSSPRGRRVREALIAAARGPASDRRSAALQALTVSGRQEAAQALAELRDDEARVALQAMGDVAVLSLARAAEERGEIWAVRSLGVVGTPAAAVQLAGMLWTDGLGPVSRTAAWNLASLMRNPEVCDALNEWAPAHTPLEGAYTGIWDGLHQLKGLTTIAARVAWLIDGAGWESGSVSGLMDEEEHFQGVHAIHPLIGIPLFACAEFRTEAPPDGDRPAWTGIDSRIAEAQAVLGSPPSHIARTVISNRRTGTIYWLFGTQQVPTIEAQRALEPLRDELLAQRGVTAGHQAVLRALPWVVQAELMRLRFGAFSQGKALREKWRHVHEQPDPPRIPNAVAWIMGWLLAILAVGVGGTRLVSGAFGWRPWELGPYGPQWLAITMTAVIVGAGVVAFVGINLFDEQDWALEAGVVAALVEVLCMCYLFWLALVTGRDLIGWSVPLGLAAVLAGACVSAGILTARINDKRNNPLHAALSAAAPA</sequence>
<feature type="domain" description="NACHT" evidence="2">
    <location>
        <begin position="117"/>
        <end position="238"/>
    </location>
</feature>
<keyword evidence="1" id="KW-1133">Transmembrane helix</keyword>
<evidence type="ECO:0000313" key="3">
    <source>
        <dbReference type="EMBL" id="MFC5216388.1"/>
    </source>
</evidence>
<evidence type="ECO:0000259" key="2">
    <source>
        <dbReference type="PROSITE" id="PS50837"/>
    </source>
</evidence>
<keyword evidence="1" id="KW-0812">Transmembrane</keyword>
<keyword evidence="1" id="KW-0472">Membrane</keyword>
<feature type="transmembrane region" description="Helical" evidence="1">
    <location>
        <begin position="946"/>
        <end position="966"/>
    </location>
</feature>
<dbReference type="EMBL" id="JBHSKM010000012">
    <property type="protein sequence ID" value="MFC5216388.1"/>
    <property type="molecule type" value="Genomic_DNA"/>
</dbReference>